<protein>
    <submittedName>
        <fullName evidence="1">Uncharacterized protein</fullName>
    </submittedName>
</protein>
<keyword evidence="2" id="KW-1185">Reference proteome</keyword>
<evidence type="ECO:0000313" key="2">
    <source>
        <dbReference type="Proteomes" id="UP000775213"/>
    </source>
</evidence>
<organism evidence="1 2">
    <name type="scientific">Dendrobium chrysotoxum</name>
    <name type="common">Orchid</name>
    <dbReference type="NCBI Taxonomy" id="161865"/>
    <lineage>
        <taxon>Eukaryota</taxon>
        <taxon>Viridiplantae</taxon>
        <taxon>Streptophyta</taxon>
        <taxon>Embryophyta</taxon>
        <taxon>Tracheophyta</taxon>
        <taxon>Spermatophyta</taxon>
        <taxon>Magnoliopsida</taxon>
        <taxon>Liliopsida</taxon>
        <taxon>Asparagales</taxon>
        <taxon>Orchidaceae</taxon>
        <taxon>Epidendroideae</taxon>
        <taxon>Malaxideae</taxon>
        <taxon>Dendrobiinae</taxon>
        <taxon>Dendrobium</taxon>
    </lineage>
</organism>
<sequence>MAKYISPDFSLSTIVVRFSRSISSNPSAFSFSKSSLTVEEVGTSQHFRKGYITSLLHSFWNTSDEGFIINGHLLKFTSDEVALLTDMVLRTLLHESTKHIRKDCYSRGRYAGGPRGRCPLVGFNLTSQAVGSRGSAPAGVSGGSTPGTNFYCKSSFYCEGQLLFGTTRISAVSDRYTSPMRAGAGGSGGKKLAERPQAKVDRANWVNCGFFQASLLADLHEDELIKIPTQSTHHNPKTLSCPHLNLPLKVLPIVHIKISLKLLLLLINHYLKVYKGYKQPSEIFIQHINPDSVKETNHII</sequence>
<reference evidence="1 2" key="1">
    <citation type="journal article" date="2021" name="Hortic Res">
        <title>Chromosome-scale assembly of the Dendrobium chrysotoxum genome enhances the understanding of orchid evolution.</title>
        <authorList>
            <person name="Zhang Y."/>
            <person name="Zhang G.Q."/>
            <person name="Zhang D."/>
            <person name="Liu X.D."/>
            <person name="Xu X.Y."/>
            <person name="Sun W.H."/>
            <person name="Yu X."/>
            <person name="Zhu X."/>
            <person name="Wang Z.W."/>
            <person name="Zhao X."/>
            <person name="Zhong W.Y."/>
            <person name="Chen H."/>
            <person name="Yin W.L."/>
            <person name="Huang T."/>
            <person name="Niu S.C."/>
            <person name="Liu Z.J."/>
        </authorList>
    </citation>
    <scope>NUCLEOTIDE SEQUENCE [LARGE SCALE GENOMIC DNA]</scope>
    <source>
        <strain evidence="1">Lindl</strain>
    </source>
</reference>
<dbReference type="Proteomes" id="UP000775213">
    <property type="component" value="Unassembled WGS sequence"/>
</dbReference>
<dbReference type="AlphaFoldDB" id="A0AAV7HI06"/>
<gene>
    <name evidence="1" type="ORF">IEQ34_002802</name>
</gene>
<name>A0AAV7HI06_DENCH</name>
<comment type="caution">
    <text evidence="1">The sequence shown here is derived from an EMBL/GenBank/DDBJ whole genome shotgun (WGS) entry which is preliminary data.</text>
</comment>
<dbReference type="EMBL" id="JAGFBR010000004">
    <property type="protein sequence ID" value="KAH0467769.1"/>
    <property type="molecule type" value="Genomic_DNA"/>
</dbReference>
<proteinExistence type="predicted"/>
<evidence type="ECO:0000313" key="1">
    <source>
        <dbReference type="EMBL" id="KAH0467769.1"/>
    </source>
</evidence>
<accession>A0AAV7HI06</accession>